<proteinExistence type="inferred from homology"/>
<dbReference type="Pfam" id="PF13407">
    <property type="entry name" value="Peripla_BP_4"/>
    <property type="match status" value="1"/>
</dbReference>
<evidence type="ECO:0000259" key="5">
    <source>
        <dbReference type="Pfam" id="PF13407"/>
    </source>
</evidence>
<accession>A0ABT2S3M7</accession>
<evidence type="ECO:0000256" key="2">
    <source>
        <dbReference type="ARBA" id="ARBA00007639"/>
    </source>
</evidence>
<keyword evidence="7" id="KW-1185">Reference proteome</keyword>
<comment type="caution">
    <text evidence="6">The sequence shown here is derived from an EMBL/GenBank/DDBJ whole genome shotgun (WGS) entry which is preliminary data.</text>
</comment>
<organism evidence="6 7">
    <name type="scientific">Dorea ammoniilytica</name>
    <dbReference type="NCBI Taxonomy" id="2981788"/>
    <lineage>
        <taxon>Bacteria</taxon>
        <taxon>Bacillati</taxon>
        <taxon>Bacillota</taxon>
        <taxon>Clostridia</taxon>
        <taxon>Lachnospirales</taxon>
        <taxon>Lachnospiraceae</taxon>
        <taxon>Dorea</taxon>
    </lineage>
</organism>
<evidence type="ECO:0000256" key="4">
    <source>
        <dbReference type="SAM" id="SignalP"/>
    </source>
</evidence>
<dbReference type="SUPFAM" id="SSF53822">
    <property type="entry name" value="Periplasmic binding protein-like I"/>
    <property type="match status" value="1"/>
</dbReference>
<dbReference type="EMBL" id="JAOQJV010000001">
    <property type="protein sequence ID" value="MCU6698860.1"/>
    <property type="molecule type" value="Genomic_DNA"/>
</dbReference>
<evidence type="ECO:0000256" key="1">
    <source>
        <dbReference type="ARBA" id="ARBA00004196"/>
    </source>
</evidence>
<feature type="chain" id="PRO_5046703371" evidence="4">
    <location>
        <begin position="22"/>
        <end position="354"/>
    </location>
</feature>
<evidence type="ECO:0000313" key="7">
    <source>
        <dbReference type="Proteomes" id="UP001207605"/>
    </source>
</evidence>
<feature type="signal peptide" evidence="4">
    <location>
        <begin position="1"/>
        <end position="21"/>
    </location>
</feature>
<dbReference type="CDD" id="cd20001">
    <property type="entry name" value="PBP1_LsrB_Quorum_Sensing-like"/>
    <property type="match status" value="1"/>
</dbReference>
<dbReference type="InterPro" id="IPR025997">
    <property type="entry name" value="SBP_2_dom"/>
</dbReference>
<feature type="domain" description="Periplasmic binding protein" evidence="5">
    <location>
        <begin position="55"/>
        <end position="310"/>
    </location>
</feature>
<name>A0ABT2S3M7_9FIRM</name>
<dbReference type="PANTHER" id="PTHR30036:SF7">
    <property type="entry name" value="ABC TRANSPORTER PERIPLASMIC-BINDING PROTEIN YPHF"/>
    <property type="match status" value="1"/>
</dbReference>
<reference evidence="6 7" key="1">
    <citation type="journal article" date="2021" name="ISME Commun">
        <title>Automated analysis of genomic sequences facilitates high-throughput and comprehensive description of bacteria.</title>
        <authorList>
            <person name="Hitch T.C.A."/>
        </authorList>
    </citation>
    <scope>NUCLEOTIDE SEQUENCE [LARGE SCALE GENOMIC DNA]</scope>
    <source>
        <strain evidence="6 7">Sanger_02</strain>
    </source>
</reference>
<evidence type="ECO:0000313" key="6">
    <source>
        <dbReference type="EMBL" id="MCU6698860.1"/>
    </source>
</evidence>
<protein>
    <submittedName>
        <fullName evidence="6">Autoinducer 2 ABC transporter substrate-binding protein</fullName>
    </submittedName>
</protein>
<comment type="subcellular location">
    <subcellularLocation>
        <location evidence="1">Cell envelope</location>
    </subcellularLocation>
</comment>
<dbReference type="InterPro" id="IPR028082">
    <property type="entry name" value="Peripla_BP_I"/>
</dbReference>
<keyword evidence="4" id="KW-0732">Signal</keyword>
<gene>
    <name evidence="6" type="ORF">OCV65_01200</name>
</gene>
<sequence>MKKRILSAVLGIAMVATLLVGCGSGSSDDSSKEDTKTEDTAKDDSGEKTAADYKIAVVPKMTNLAWFERMEQGVDDYNEANGTSVEYCGSPEGDGQAAFVEGLISQGYDAICVVPFDVEALDPVLAKAKEAGIVVICHEASTVENMDYDVEAFDTLEYGAHLMEKINELSDGKGRVIQTVGALTSQSHVEEAQGGKEWAEKNAPDLKVDDQPIVSDDNQDTAYSKVKEALTADTKHEIVGIQCAAMSETPGAAQAVEELGLQGKVHIAGTSLMSVCGEYVEDGTVELMSFWDPALAGQAMIELAVATLNGTVGEDTLSLPVEGYENLTLEGKVYTGSAWIDVDKDNCNDEAYDF</sequence>
<comment type="similarity">
    <text evidence="2">Belongs to the bacterial solute-binding protein 2 family.</text>
</comment>
<dbReference type="PANTHER" id="PTHR30036">
    <property type="entry name" value="D-XYLOSE-BINDING PERIPLASMIC PROTEIN"/>
    <property type="match status" value="1"/>
</dbReference>
<dbReference type="PROSITE" id="PS51257">
    <property type="entry name" value="PROKAR_LIPOPROTEIN"/>
    <property type="match status" value="1"/>
</dbReference>
<evidence type="ECO:0000256" key="3">
    <source>
        <dbReference type="SAM" id="MobiDB-lite"/>
    </source>
</evidence>
<dbReference type="RefSeq" id="WP_262580653.1">
    <property type="nucleotide sequence ID" value="NZ_JAOQJV010000001.1"/>
</dbReference>
<dbReference type="Proteomes" id="UP001207605">
    <property type="component" value="Unassembled WGS sequence"/>
</dbReference>
<feature type="region of interest" description="Disordered" evidence="3">
    <location>
        <begin position="23"/>
        <end position="45"/>
    </location>
</feature>
<dbReference type="InterPro" id="IPR050555">
    <property type="entry name" value="Bact_Solute-Bind_Prot2"/>
</dbReference>
<feature type="compositionally biased region" description="Basic and acidic residues" evidence="3">
    <location>
        <begin position="29"/>
        <end position="45"/>
    </location>
</feature>
<dbReference type="Gene3D" id="3.40.50.2300">
    <property type="match status" value="2"/>
</dbReference>